<evidence type="ECO:0000256" key="5">
    <source>
        <dbReference type="PIRSR" id="PIRSR001359-2"/>
    </source>
</evidence>
<evidence type="ECO:0000256" key="4">
    <source>
        <dbReference type="PIRSR" id="PIRSR001359-1"/>
    </source>
</evidence>
<gene>
    <name evidence="7" type="ORF">DNHGIG_35250</name>
</gene>
<dbReference type="PANTHER" id="PTHR30304:SF0">
    <property type="entry name" value="D-TAGATOSE-1,6-BISPHOSPHATE ALDOLASE SUBUNIT GATY-RELATED"/>
    <property type="match status" value="1"/>
</dbReference>
<proteinExistence type="predicted"/>
<protein>
    <submittedName>
        <fullName evidence="7">Fructose-bisphosphate aldolase</fullName>
    </submittedName>
</protein>
<dbReference type="InterPro" id="IPR011289">
    <property type="entry name" value="Fruc_bis_ald_class-2"/>
</dbReference>
<dbReference type="Proteomes" id="UP001057291">
    <property type="component" value="Unassembled WGS sequence"/>
</dbReference>
<dbReference type="RefSeq" id="WP_282200901.1">
    <property type="nucleotide sequence ID" value="NZ_BOQE01000001.1"/>
</dbReference>
<feature type="binding site" evidence="6">
    <location>
        <position position="83"/>
    </location>
    <ligand>
        <name>Zn(2+)</name>
        <dbReference type="ChEBI" id="CHEBI:29105"/>
        <label>1</label>
        <note>catalytic</note>
    </ligand>
</feature>
<reference evidence="7" key="1">
    <citation type="journal article" date="2023" name="Int. J. Syst. Evol. Microbiol.">
        <title>Collibacillus ludicampi gen. nov., sp. nov., a new soil bacterium of the family Alicyclobacillaceae.</title>
        <authorList>
            <person name="Jojima T."/>
            <person name="Ioku Y."/>
            <person name="Fukuta Y."/>
            <person name="Shirasaka N."/>
            <person name="Matsumura Y."/>
            <person name="Mori M."/>
        </authorList>
    </citation>
    <scope>NUCLEOTIDE SEQUENCE</scope>
    <source>
        <strain evidence="7">TP075</strain>
    </source>
</reference>
<evidence type="ECO:0000256" key="6">
    <source>
        <dbReference type="PIRSR" id="PIRSR001359-3"/>
    </source>
</evidence>
<dbReference type="PANTHER" id="PTHR30304">
    <property type="entry name" value="D-TAGATOSE-1,6-BISPHOSPHATE ALDOLASE"/>
    <property type="match status" value="1"/>
</dbReference>
<comment type="cofactor">
    <cofactor evidence="6">
        <name>Zn(2+)</name>
        <dbReference type="ChEBI" id="CHEBI:29105"/>
    </cofactor>
    <text evidence="6">Binds 2 Zn(2+) ions per subunit. One is catalytic and the other provides a structural contribution.</text>
</comment>
<dbReference type="AlphaFoldDB" id="A0AAV4LJP4"/>
<feature type="binding site" evidence="6">
    <location>
        <position position="134"/>
    </location>
    <ligand>
        <name>Zn(2+)</name>
        <dbReference type="ChEBI" id="CHEBI:29105"/>
        <label>2</label>
    </ligand>
</feature>
<dbReference type="CDD" id="cd00947">
    <property type="entry name" value="TBP_aldolase_IIB"/>
    <property type="match status" value="1"/>
</dbReference>
<dbReference type="GO" id="GO:0008270">
    <property type="term" value="F:zinc ion binding"/>
    <property type="evidence" value="ECO:0007669"/>
    <property type="project" value="InterPro"/>
</dbReference>
<feature type="active site" description="Proton donor" evidence="4">
    <location>
        <position position="82"/>
    </location>
</feature>
<name>A0AAV4LJP4_9BACL</name>
<dbReference type="EMBL" id="BOQE01000001">
    <property type="protein sequence ID" value="GIM47976.1"/>
    <property type="molecule type" value="Genomic_DNA"/>
</dbReference>
<keyword evidence="8" id="KW-1185">Reference proteome</keyword>
<keyword evidence="3" id="KW-0456">Lyase</keyword>
<sequence>MPLVSGIDMLTHAHENNYAVGAFNYANMENLQAIIEAAEELNSPVIIQVTEKSIKYAGLHYLYALGKCAGENAKVPVVLHLDHGKKWETIVKCIRHGWTSVMIDASQKPFEENVVLTRKVVEFAHAVNISVESELGFIGGKEGDITPEDNIYTDVEQAAEFVSRTNTDSLAIAVGTAHGIYKGEVRIDFKRIQEIKERTQIPLVLHGSSGVPDDLIQRAVQAGINKVNFDTEIKLANLEALKCFINEYPNEYDIRKIYEPARKAMKEKIKEKIRLLSSENKNWL</sequence>
<comment type="caution">
    <text evidence="7">The sequence shown here is derived from an EMBL/GenBank/DDBJ whole genome shotgun (WGS) entry which is preliminary data.</text>
</comment>
<dbReference type="SUPFAM" id="SSF51569">
    <property type="entry name" value="Aldolase"/>
    <property type="match status" value="1"/>
</dbReference>
<evidence type="ECO:0000256" key="1">
    <source>
        <dbReference type="ARBA" id="ARBA00022723"/>
    </source>
</evidence>
<evidence type="ECO:0000256" key="3">
    <source>
        <dbReference type="ARBA" id="ARBA00023239"/>
    </source>
</evidence>
<dbReference type="PIRSF" id="PIRSF001359">
    <property type="entry name" value="F_bP_aldolase_II"/>
    <property type="match status" value="1"/>
</dbReference>
<dbReference type="GO" id="GO:0030388">
    <property type="term" value="P:fructose 1,6-bisphosphate metabolic process"/>
    <property type="evidence" value="ECO:0007669"/>
    <property type="project" value="InterPro"/>
</dbReference>
<dbReference type="Pfam" id="PF01116">
    <property type="entry name" value="F_bP_aldolase"/>
    <property type="match status" value="1"/>
</dbReference>
<dbReference type="PROSITE" id="PS00806">
    <property type="entry name" value="ALDOLASE_CLASS_II_2"/>
    <property type="match status" value="1"/>
</dbReference>
<organism evidence="7 8">
    <name type="scientific">Collibacillus ludicampi</name>
    <dbReference type="NCBI Taxonomy" id="2771369"/>
    <lineage>
        <taxon>Bacteria</taxon>
        <taxon>Bacillati</taxon>
        <taxon>Bacillota</taxon>
        <taxon>Bacilli</taxon>
        <taxon>Bacillales</taxon>
        <taxon>Alicyclobacillaceae</taxon>
        <taxon>Collibacillus</taxon>
    </lineage>
</organism>
<evidence type="ECO:0000313" key="8">
    <source>
        <dbReference type="Proteomes" id="UP001057291"/>
    </source>
</evidence>
<dbReference type="GO" id="GO:0004332">
    <property type="term" value="F:fructose-bisphosphate aldolase activity"/>
    <property type="evidence" value="ECO:0007669"/>
    <property type="project" value="InterPro"/>
</dbReference>
<accession>A0AAV4LJP4</accession>
<dbReference type="InterPro" id="IPR013785">
    <property type="entry name" value="Aldolase_TIM"/>
</dbReference>
<feature type="binding site" evidence="6">
    <location>
        <position position="104"/>
    </location>
    <ligand>
        <name>Zn(2+)</name>
        <dbReference type="ChEBI" id="CHEBI:29105"/>
        <label>2</label>
    </ligand>
</feature>
<feature type="binding site" evidence="5">
    <location>
        <begin position="207"/>
        <end position="209"/>
    </location>
    <ligand>
        <name>dihydroxyacetone phosphate</name>
        <dbReference type="ChEBI" id="CHEBI:57642"/>
    </ligand>
</feature>
<dbReference type="InterPro" id="IPR000771">
    <property type="entry name" value="FBA_II"/>
</dbReference>
<feature type="binding site" evidence="5">
    <location>
        <begin position="228"/>
        <end position="231"/>
    </location>
    <ligand>
        <name>dihydroxyacetone phosphate</name>
        <dbReference type="ChEBI" id="CHEBI:57642"/>
    </ligand>
</feature>
<dbReference type="NCBIfam" id="TIGR00167">
    <property type="entry name" value="cbbA"/>
    <property type="match status" value="1"/>
</dbReference>
<dbReference type="Gene3D" id="3.20.20.70">
    <property type="entry name" value="Aldolase class I"/>
    <property type="match status" value="1"/>
</dbReference>
<keyword evidence="1 6" id="KW-0479">Metal-binding</keyword>
<evidence type="ECO:0000256" key="2">
    <source>
        <dbReference type="ARBA" id="ARBA00022833"/>
    </source>
</evidence>
<feature type="binding site" evidence="6">
    <location>
        <position position="206"/>
    </location>
    <ligand>
        <name>Zn(2+)</name>
        <dbReference type="ChEBI" id="CHEBI:29105"/>
        <label>1</label>
        <note>catalytic</note>
    </ligand>
</feature>
<feature type="binding site" evidence="5">
    <location>
        <position position="179"/>
    </location>
    <ligand>
        <name>dihydroxyacetone phosphate</name>
        <dbReference type="ChEBI" id="CHEBI:57642"/>
    </ligand>
</feature>
<dbReference type="NCBIfam" id="TIGR01859">
    <property type="entry name" value="fruc_bis_ald"/>
    <property type="match status" value="1"/>
</dbReference>
<feature type="binding site" evidence="6">
    <location>
        <position position="178"/>
    </location>
    <ligand>
        <name>Zn(2+)</name>
        <dbReference type="ChEBI" id="CHEBI:29105"/>
        <label>1</label>
        <note>catalytic</note>
    </ligand>
</feature>
<dbReference type="GO" id="GO:0006096">
    <property type="term" value="P:glycolytic process"/>
    <property type="evidence" value="ECO:0007669"/>
    <property type="project" value="InterPro"/>
</dbReference>
<evidence type="ECO:0000313" key="7">
    <source>
        <dbReference type="EMBL" id="GIM47976.1"/>
    </source>
</evidence>
<dbReference type="InterPro" id="IPR050246">
    <property type="entry name" value="Class_II_FBP_aldolase"/>
</dbReference>
<keyword evidence="2 6" id="KW-0862">Zinc</keyword>